<dbReference type="KEGG" id="aot:AcetOri_orf03263"/>
<name>A0A2Z5ZJ31_9PROT</name>
<dbReference type="EMBL" id="AP018515">
    <property type="protein sequence ID" value="BBC80521.1"/>
    <property type="molecule type" value="Genomic_DNA"/>
</dbReference>
<protein>
    <submittedName>
        <fullName evidence="1">Uncharacterized protein</fullName>
    </submittedName>
</protein>
<sequence>MSQKAQFFCAFIKLWCGGKIVYSRHTNAAFNFKFLNRL</sequence>
<gene>
    <name evidence="1" type="ORF">AcetOrient_orf03263</name>
</gene>
<dbReference type="AlphaFoldDB" id="A0A2Z5ZJ31"/>
<accession>A0A2Z5ZJ31</accession>
<evidence type="ECO:0000313" key="2">
    <source>
        <dbReference type="Proteomes" id="UP000270034"/>
    </source>
</evidence>
<proteinExistence type="predicted"/>
<reference evidence="1 2" key="1">
    <citation type="submission" date="2018-02" db="EMBL/GenBank/DDBJ databases">
        <title>Acetobacter orientalis genome.</title>
        <authorList>
            <person name="Nakashima N."/>
            <person name="Tamura T."/>
        </authorList>
    </citation>
    <scope>NUCLEOTIDE SEQUENCE [LARGE SCALE GENOMIC DNA]</scope>
    <source>
        <strain evidence="1 2">FAN1</strain>
    </source>
</reference>
<dbReference type="Proteomes" id="UP000270034">
    <property type="component" value="Chromosome"/>
</dbReference>
<organism evidence="1 2">
    <name type="scientific">Acetobacter orientalis</name>
    <dbReference type="NCBI Taxonomy" id="146474"/>
    <lineage>
        <taxon>Bacteria</taxon>
        <taxon>Pseudomonadati</taxon>
        <taxon>Pseudomonadota</taxon>
        <taxon>Alphaproteobacteria</taxon>
        <taxon>Acetobacterales</taxon>
        <taxon>Acetobacteraceae</taxon>
        <taxon>Acetobacter</taxon>
    </lineage>
</organism>
<evidence type="ECO:0000313" key="1">
    <source>
        <dbReference type="EMBL" id="BBC80521.1"/>
    </source>
</evidence>